<dbReference type="PANTHER" id="PTHR11728">
    <property type="entry name" value="GLYCEROL-3-PHOSPHATE DEHYDROGENASE"/>
    <property type="match status" value="1"/>
</dbReference>
<dbReference type="GO" id="GO:0006650">
    <property type="term" value="P:glycerophospholipid metabolic process"/>
    <property type="evidence" value="ECO:0007669"/>
    <property type="project" value="UniProtKB-UniRule"/>
</dbReference>
<feature type="active site" description="Proton acceptor" evidence="11 12">
    <location>
        <position position="161"/>
    </location>
</feature>
<feature type="binding site" evidence="11">
    <location>
        <position position="226"/>
    </location>
    <ligand>
        <name>sn-glycerol 3-phosphate</name>
        <dbReference type="ChEBI" id="CHEBI:57597"/>
    </ligand>
</feature>
<feature type="binding site" evidence="11">
    <location>
        <position position="251"/>
    </location>
    <ligand>
        <name>NADPH</name>
        <dbReference type="ChEBI" id="CHEBI:57783"/>
    </ligand>
</feature>
<gene>
    <name evidence="11 19" type="primary">gpsA</name>
    <name evidence="19" type="ORF">CAV_1141</name>
</gene>
<dbReference type="InterPro" id="IPR011128">
    <property type="entry name" value="G3P_DH_NAD-dep_N"/>
</dbReference>
<dbReference type="KEGG" id="cavi:CAV_1141"/>
<feature type="binding site" evidence="14">
    <location>
        <position position="225"/>
    </location>
    <ligand>
        <name>NAD(+)</name>
        <dbReference type="ChEBI" id="CHEBI:57540"/>
    </ligand>
</feature>
<dbReference type="Gene3D" id="3.40.50.720">
    <property type="entry name" value="NAD(P)-binding Rossmann-like Domain"/>
    <property type="match status" value="1"/>
</dbReference>
<feature type="binding site" evidence="14">
    <location>
        <begin position="7"/>
        <end position="12"/>
    </location>
    <ligand>
        <name>NAD(+)</name>
        <dbReference type="ChEBI" id="CHEBI:57540"/>
    </ligand>
</feature>
<feature type="binding site" evidence="11">
    <location>
        <position position="225"/>
    </location>
    <ligand>
        <name>sn-glycerol 3-phosphate</name>
        <dbReference type="ChEBI" id="CHEBI:57597"/>
    </ligand>
</feature>
<dbReference type="InterPro" id="IPR036291">
    <property type="entry name" value="NAD(P)-bd_dom_sf"/>
</dbReference>
<name>A0A222MY36_9BACT</name>
<dbReference type="NCBIfam" id="NF000940">
    <property type="entry name" value="PRK00094.1-2"/>
    <property type="match status" value="1"/>
</dbReference>
<keyword evidence="10 11" id="KW-1208">Phospholipid metabolism</keyword>
<comment type="subcellular location">
    <subcellularLocation>
        <location evidence="11">Cytoplasm</location>
    </subcellularLocation>
</comment>
<evidence type="ECO:0000313" key="20">
    <source>
        <dbReference type="Proteomes" id="UP000201169"/>
    </source>
</evidence>
<feature type="binding site" evidence="11">
    <location>
        <position position="224"/>
    </location>
    <ligand>
        <name>sn-glycerol 3-phosphate</name>
        <dbReference type="ChEBI" id="CHEBI:57597"/>
    </ligand>
</feature>
<evidence type="ECO:0000256" key="2">
    <source>
        <dbReference type="ARBA" id="ARBA00022490"/>
    </source>
</evidence>
<evidence type="ECO:0000256" key="16">
    <source>
        <dbReference type="RuleBase" id="RU000439"/>
    </source>
</evidence>
<sequence>MSIAVIGAGKWGCALYHAFSENHKPFISSINKRDIENFISIDEALEKEFLVFALSTQGIYEWLKLNFKNNGQKILLASKGVDYANLKFLDELFLNFISKEQLCVLSGPSFASEVMKKLPCALVLSAFDEKLAKDFSNFFPSYIKTYTNTDVRGAEICGAYKNVLAIACGISDGLRLGNNARASLMARGLVEMHRFGKAFGADDETFLGLSGAGDLFLSASSALSRNYRVGFMLAEGKNLDEILLELKEVAEGVKTAFAIKELASKEQIYTPIVNEIVLILQGKDVKHSLKDLLRRGNAD</sequence>
<evidence type="ECO:0000256" key="12">
    <source>
        <dbReference type="PIRSR" id="PIRSR000114-1"/>
    </source>
</evidence>
<keyword evidence="2 11" id="KW-0963">Cytoplasm</keyword>
<comment type="similarity">
    <text evidence="1 11 15">Belongs to the NAD-dependent glycerol-3-phosphate dehydrogenase family.</text>
</comment>
<evidence type="ECO:0000256" key="13">
    <source>
        <dbReference type="PIRSR" id="PIRSR000114-2"/>
    </source>
</evidence>
<dbReference type="GO" id="GO:0008654">
    <property type="term" value="P:phospholipid biosynthetic process"/>
    <property type="evidence" value="ECO:0007669"/>
    <property type="project" value="UniProtKB-KW"/>
</dbReference>
<dbReference type="InterPro" id="IPR006168">
    <property type="entry name" value="G3P_DH_NAD-dep"/>
</dbReference>
<feature type="binding site" evidence="11">
    <location>
        <position position="79"/>
    </location>
    <ligand>
        <name>NADPH</name>
        <dbReference type="ChEBI" id="CHEBI:57783"/>
    </ligand>
</feature>
<protein>
    <recommendedName>
        <fullName evidence="11">Glycerol-3-phosphate dehydrogenase [NAD(P)+]</fullName>
        <ecNumber evidence="11">1.1.1.94</ecNumber>
    </recommendedName>
    <alternativeName>
        <fullName evidence="11">NAD(P)(+)-dependent glycerol-3-phosphate dehydrogenase</fullName>
    </alternativeName>
    <alternativeName>
        <fullName evidence="11">NAD(P)H-dependent dihydroxyacetone-phosphate reductase</fullName>
    </alternativeName>
</protein>
<evidence type="ECO:0000256" key="4">
    <source>
        <dbReference type="ARBA" id="ARBA00022741"/>
    </source>
</evidence>
<evidence type="ECO:0000256" key="14">
    <source>
        <dbReference type="PIRSR" id="PIRSR000114-3"/>
    </source>
</evidence>
<feature type="binding site" evidence="11">
    <location>
        <position position="33"/>
    </location>
    <ligand>
        <name>NADPH</name>
        <dbReference type="ChEBI" id="CHEBI:57783"/>
    </ligand>
</feature>
<organism evidence="19 20">
    <name type="scientific">Campylobacter avium LMG 24591</name>
    <dbReference type="NCBI Taxonomy" id="522484"/>
    <lineage>
        <taxon>Bacteria</taxon>
        <taxon>Pseudomonadati</taxon>
        <taxon>Campylobacterota</taxon>
        <taxon>Epsilonproteobacteria</taxon>
        <taxon>Campylobacterales</taxon>
        <taxon>Campylobacteraceae</taxon>
        <taxon>Campylobacter</taxon>
    </lineage>
</organism>
<dbReference type="AlphaFoldDB" id="A0A222MY36"/>
<dbReference type="Gene3D" id="1.10.1040.10">
    <property type="entry name" value="N-(1-d-carboxylethyl)-l-norvaline Dehydrogenase, domain 2"/>
    <property type="match status" value="1"/>
</dbReference>
<comment type="catalytic activity">
    <reaction evidence="11 16">
        <text>sn-glycerol 3-phosphate + NADP(+) = dihydroxyacetone phosphate + NADPH + H(+)</text>
        <dbReference type="Rhea" id="RHEA:11096"/>
        <dbReference type="ChEBI" id="CHEBI:15378"/>
        <dbReference type="ChEBI" id="CHEBI:57597"/>
        <dbReference type="ChEBI" id="CHEBI:57642"/>
        <dbReference type="ChEBI" id="CHEBI:57783"/>
        <dbReference type="ChEBI" id="CHEBI:58349"/>
        <dbReference type="EC" id="1.1.1.94"/>
    </reaction>
</comment>
<evidence type="ECO:0000313" key="19">
    <source>
        <dbReference type="EMBL" id="ASQ30769.1"/>
    </source>
</evidence>
<dbReference type="InterPro" id="IPR008927">
    <property type="entry name" value="6-PGluconate_DH-like_C_sf"/>
</dbReference>
<keyword evidence="5 11" id="KW-0521">NADP</keyword>
<evidence type="ECO:0000259" key="17">
    <source>
        <dbReference type="Pfam" id="PF01210"/>
    </source>
</evidence>
<dbReference type="HAMAP" id="MF_00394">
    <property type="entry name" value="NAD_Glyc3P_dehydrog"/>
    <property type="match status" value="1"/>
</dbReference>
<keyword evidence="6 11" id="KW-0560">Oxidoreductase</keyword>
<evidence type="ECO:0000256" key="15">
    <source>
        <dbReference type="RuleBase" id="RU000437"/>
    </source>
</evidence>
<dbReference type="FunFam" id="1.10.1040.10:FF:000025">
    <property type="entry name" value="Glycerol-3-phosphate dehydrogenase [NAD(P)+]"/>
    <property type="match status" value="1"/>
</dbReference>
<feature type="domain" description="Glycerol-3-phosphate dehydrogenase NAD-dependent C-terminal" evidence="18">
    <location>
        <begin position="150"/>
        <end position="283"/>
    </location>
</feature>
<evidence type="ECO:0000256" key="5">
    <source>
        <dbReference type="ARBA" id="ARBA00022857"/>
    </source>
</evidence>
<dbReference type="EC" id="1.1.1.94" evidence="11"/>
<dbReference type="PROSITE" id="PS00957">
    <property type="entry name" value="NAD_G3PDH"/>
    <property type="match status" value="1"/>
</dbReference>
<dbReference type="SUPFAM" id="SSF51735">
    <property type="entry name" value="NAD(P)-binding Rossmann-fold domains"/>
    <property type="match status" value="1"/>
</dbReference>
<dbReference type="UniPathway" id="UPA00940"/>
<dbReference type="GO" id="GO:0046168">
    <property type="term" value="P:glycerol-3-phosphate catabolic process"/>
    <property type="evidence" value="ECO:0007669"/>
    <property type="project" value="InterPro"/>
</dbReference>
<feature type="binding site" evidence="11">
    <location>
        <position position="11"/>
    </location>
    <ligand>
        <name>NADPH</name>
        <dbReference type="ChEBI" id="CHEBI:57783"/>
    </ligand>
</feature>
<evidence type="ECO:0000256" key="9">
    <source>
        <dbReference type="ARBA" id="ARBA00023209"/>
    </source>
</evidence>
<dbReference type="SUPFAM" id="SSF48179">
    <property type="entry name" value="6-phosphogluconate dehydrogenase C-terminal domain-like"/>
    <property type="match status" value="1"/>
</dbReference>
<comment type="pathway">
    <text evidence="11">Membrane lipid metabolism; glycerophospholipid metabolism.</text>
</comment>
<comment type="function">
    <text evidence="11">Catalyzes the reduction of the glycolytic intermediate dihydroxyacetone phosphate (DHAP) to sn-glycerol 3-phosphate (G3P), the key precursor for phospholipid synthesis.</text>
</comment>
<feature type="binding site" evidence="11">
    <location>
        <position position="249"/>
    </location>
    <ligand>
        <name>NADPH</name>
        <dbReference type="ChEBI" id="CHEBI:57783"/>
    </ligand>
</feature>
<keyword evidence="20" id="KW-1185">Reference proteome</keyword>
<dbReference type="GO" id="GO:0046167">
    <property type="term" value="P:glycerol-3-phosphate biosynthetic process"/>
    <property type="evidence" value="ECO:0007669"/>
    <property type="project" value="UniProtKB-UniRule"/>
</dbReference>
<keyword evidence="7 11" id="KW-0520">NAD</keyword>
<proteinExistence type="inferred from homology"/>
<dbReference type="PANTHER" id="PTHR11728:SF1">
    <property type="entry name" value="GLYCEROL-3-PHOSPHATE DEHYDROGENASE [NAD(+)] 2, CHLOROPLASTIC"/>
    <property type="match status" value="1"/>
</dbReference>
<feature type="binding site" evidence="11">
    <location>
        <position position="225"/>
    </location>
    <ligand>
        <name>NADPH</name>
        <dbReference type="ChEBI" id="CHEBI:57783"/>
    </ligand>
</feature>
<dbReference type="InterPro" id="IPR006109">
    <property type="entry name" value="G3P_DH_NAD-dep_C"/>
</dbReference>
<dbReference type="EMBL" id="CP022347">
    <property type="protein sequence ID" value="ASQ30769.1"/>
    <property type="molecule type" value="Genomic_DNA"/>
</dbReference>
<dbReference type="GO" id="GO:0005975">
    <property type="term" value="P:carbohydrate metabolic process"/>
    <property type="evidence" value="ECO:0007669"/>
    <property type="project" value="InterPro"/>
</dbReference>
<dbReference type="GO" id="GO:0141153">
    <property type="term" value="F:glycerol-3-phosphate dehydrogenase (NADP+) activity"/>
    <property type="evidence" value="ECO:0007669"/>
    <property type="project" value="RHEA"/>
</dbReference>
<evidence type="ECO:0000256" key="6">
    <source>
        <dbReference type="ARBA" id="ARBA00023002"/>
    </source>
</evidence>
<feature type="binding site" evidence="13">
    <location>
        <position position="79"/>
    </location>
    <ligand>
        <name>substrate</name>
    </ligand>
</feature>
<accession>A0A222MY36</accession>
<dbReference type="GO" id="GO:0051287">
    <property type="term" value="F:NAD binding"/>
    <property type="evidence" value="ECO:0007669"/>
    <property type="project" value="InterPro"/>
</dbReference>
<dbReference type="GO" id="GO:0005829">
    <property type="term" value="C:cytosol"/>
    <property type="evidence" value="ECO:0007669"/>
    <property type="project" value="TreeGrafter"/>
</dbReference>
<feature type="binding site" evidence="13">
    <location>
        <begin position="225"/>
        <end position="226"/>
    </location>
    <ligand>
        <name>substrate</name>
    </ligand>
</feature>
<dbReference type="NCBIfam" id="NF000942">
    <property type="entry name" value="PRK00094.1-4"/>
    <property type="match status" value="1"/>
</dbReference>
<keyword evidence="4 11" id="KW-0547">Nucleotide-binding</keyword>
<dbReference type="Pfam" id="PF01210">
    <property type="entry name" value="NAD_Gly3P_dh_N"/>
    <property type="match status" value="1"/>
</dbReference>
<evidence type="ECO:0000256" key="3">
    <source>
        <dbReference type="ARBA" id="ARBA00022516"/>
    </source>
</evidence>
<comment type="caution">
    <text evidence="11">Lacks conserved residue(s) required for the propagation of feature annotation.</text>
</comment>
<keyword evidence="9 11" id="KW-0594">Phospholipid biosynthesis</keyword>
<evidence type="ECO:0000256" key="7">
    <source>
        <dbReference type="ARBA" id="ARBA00023027"/>
    </source>
</evidence>
<dbReference type="Pfam" id="PF07479">
    <property type="entry name" value="NAD_Gly3P_dh_C"/>
    <property type="match status" value="1"/>
</dbReference>
<evidence type="ECO:0000259" key="18">
    <source>
        <dbReference type="Pfam" id="PF07479"/>
    </source>
</evidence>
<dbReference type="PIRSF" id="PIRSF000114">
    <property type="entry name" value="Glycerol-3-P_dh"/>
    <property type="match status" value="1"/>
</dbReference>
<feature type="binding site" evidence="11">
    <location>
        <position position="111"/>
    </location>
    <ligand>
        <name>NADPH</name>
        <dbReference type="ChEBI" id="CHEBI:57783"/>
    </ligand>
</feature>
<reference evidence="19 20" key="1">
    <citation type="submission" date="2017-07" db="EMBL/GenBank/DDBJ databases">
        <title>Analysis of two Campylobacter avium genomes and identification of a novel hippuricase gene.</title>
        <authorList>
            <person name="Miller W.G."/>
            <person name="Chapman M.H."/>
            <person name="Yee E."/>
            <person name="Revez J."/>
            <person name="Bono J.L."/>
            <person name="Rossi M."/>
        </authorList>
    </citation>
    <scope>NUCLEOTIDE SEQUENCE [LARGE SCALE GENOMIC DNA]</scope>
    <source>
        <strain evidence="19 20">LMG 24591</strain>
    </source>
</reference>
<feature type="domain" description="Glycerol-3-phosphate dehydrogenase NAD-dependent N-terminal" evidence="17">
    <location>
        <begin position="40"/>
        <end position="131"/>
    </location>
</feature>
<dbReference type="InterPro" id="IPR013328">
    <property type="entry name" value="6PGD_dom2"/>
</dbReference>
<keyword evidence="8 11" id="KW-0443">Lipid metabolism</keyword>
<feature type="binding site" evidence="11">
    <location>
        <position position="109"/>
    </location>
    <ligand>
        <name>sn-glycerol 3-phosphate</name>
        <dbReference type="ChEBI" id="CHEBI:57597"/>
    </ligand>
</feature>
<feature type="binding site" evidence="11">
    <location>
        <position position="107"/>
    </location>
    <ligand>
        <name>sn-glycerol 3-phosphate</name>
        <dbReference type="ChEBI" id="CHEBI:57597"/>
    </ligand>
</feature>
<dbReference type="GO" id="GO:0141152">
    <property type="term" value="F:glycerol-3-phosphate dehydrogenase (NAD+) activity"/>
    <property type="evidence" value="ECO:0007669"/>
    <property type="project" value="RHEA"/>
</dbReference>
<feature type="binding site" evidence="14">
    <location>
        <position position="111"/>
    </location>
    <ligand>
        <name>NAD(+)</name>
        <dbReference type="ChEBI" id="CHEBI:57540"/>
    </ligand>
</feature>
<comment type="catalytic activity">
    <reaction evidence="11">
        <text>sn-glycerol 3-phosphate + NAD(+) = dihydroxyacetone phosphate + NADH + H(+)</text>
        <dbReference type="Rhea" id="RHEA:11092"/>
        <dbReference type="ChEBI" id="CHEBI:15378"/>
        <dbReference type="ChEBI" id="CHEBI:57540"/>
        <dbReference type="ChEBI" id="CHEBI:57597"/>
        <dbReference type="ChEBI" id="CHEBI:57642"/>
        <dbReference type="ChEBI" id="CHEBI:57945"/>
        <dbReference type="EC" id="1.1.1.94"/>
    </reaction>
</comment>
<dbReference type="RefSeq" id="WP_094325575.1">
    <property type="nucleotide sequence ID" value="NZ_CP022347.1"/>
</dbReference>
<feature type="binding site" evidence="11">
    <location>
        <position position="214"/>
    </location>
    <ligand>
        <name>sn-glycerol 3-phosphate</name>
        <dbReference type="ChEBI" id="CHEBI:57597"/>
    </ligand>
</feature>
<dbReference type="Proteomes" id="UP000201169">
    <property type="component" value="Chromosome"/>
</dbReference>
<evidence type="ECO:0000256" key="1">
    <source>
        <dbReference type="ARBA" id="ARBA00011009"/>
    </source>
</evidence>
<dbReference type="PRINTS" id="PR00077">
    <property type="entry name" value="GPDHDRGNASE"/>
</dbReference>
<evidence type="ECO:0000256" key="11">
    <source>
        <dbReference type="HAMAP-Rule" id="MF_00394"/>
    </source>
</evidence>
<evidence type="ECO:0000256" key="8">
    <source>
        <dbReference type="ARBA" id="ARBA00023098"/>
    </source>
</evidence>
<feature type="binding site" evidence="11">
    <location>
        <position position="79"/>
    </location>
    <ligand>
        <name>sn-glycerol 3-phosphate</name>
        <dbReference type="ChEBI" id="CHEBI:57597"/>
    </ligand>
</feature>
<dbReference type="OrthoDB" id="9812273at2"/>
<dbReference type="NCBIfam" id="NF000943">
    <property type="entry name" value="PRK00094.2-1"/>
    <property type="match status" value="1"/>
</dbReference>
<evidence type="ECO:0000256" key="10">
    <source>
        <dbReference type="ARBA" id="ARBA00023264"/>
    </source>
</evidence>
<feature type="binding site" evidence="11">
    <location>
        <position position="161"/>
    </location>
    <ligand>
        <name>sn-glycerol 3-phosphate</name>
        <dbReference type="ChEBI" id="CHEBI:57597"/>
    </ligand>
</feature>
<keyword evidence="3 11" id="KW-0444">Lipid biosynthesis</keyword>